<sequence>MKMMLLLSVFFRRVLLGSQMKPGSFCRRTSVCHCSPWPYQAWEMLRSHSSSADHASSASSWQEECGESMRNGGGLEVLAMALGFGVSLALPASSHGSVAGSRSLC</sequence>
<dbReference type="Proteomes" id="UP001497444">
    <property type="component" value="Chromosome 14"/>
</dbReference>
<organism evidence="2 3">
    <name type="scientific">Sphagnum jensenii</name>
    <dbReference type="NCBI Taxonomy" id="128206"/>
    <lineage>
        <taxon>Eukaryota</taxon>
        <taxon>Viridiplantae</taxon>
        <taxon>Streptophyta</taxon>
        <taxon>Embryophyta</taxon>
        <taxon>Bryophyta</taxon>
        <taxon>Sphagnophytina</taxon>
        <taxon>Sphagnopsida</taxon>
        <taxon>Sphagnales</taxon>
        <taxon>Sphagnaceae</taxon>
        <taxon>Sphagnum</taxon>
    </lineage>
</organism>
<dbReference type="EMBL" id="OZ020109">
    <property type="protein sequence ID" value="CAK9261894.1"/>
    <property type="molecule type" value="Genomic_DNA"/>
</dbReference>
<accession>A0ABP0W528</accession>
<feature type="signal peptide" evidence="1">
    <location>
        <begin position="1"/>
        <end position="17"/>
    </location>
</feature>
<evidence type="ECO:0000313" key="2">
    <source>
        <dbReference type="EMBL" id="CAK9261894.1"/>
    </source>
</evidence>
<keyword evidence="3" id="KW-1185">Reference proteome</keyword>
<keyword evidence="1" id="KW-0732">Signal</keyword>
<proteinExistence type="predicted"/>
<evidence type="ECO:0000256" key="1">
    <source>
        <dbReference type="SAM" id="SignalP"/>
    </source>
</evidence>
<gene>
    <name evidence="2" type="ORF">CSSPJE1EN1_LOCUS7372</name>
</gene>
<name>A0ABP0W528_9BRYO</name>
<reference evidence="2" key="1">
    <citation type="submission" date="2024-02" db="EMBL/GenBank/DDBJ databases">
        <authorList>
            <consortium name="ELIXIR-Norway"/>
            <consortium name="Elixir Norway"/>
        </authorList>
    </citation>
    <scope>NUCLEOTIDE SEQUENCE</scope>
</reference>
<evidence type="ECO:0000313" key="3">
    <source>
        <dbReference type="Proteomes" id="UP001497444"/>
    </source>
</evidence>
<feature type="chain" id="PRO_5045823975" description="Secreted protein" evidence="1">
    <location>
        <begin position="18"/>
        <end position="105"/>
    </location>
</feature>
<protein>
    <recommendedName>
        <fullName evidence="4">Secreted protein</fullName>
    </recommendedName>
</protein>
<evidence type="ECO:0008006" key="4">
    <source>
        <dbReference type="Google" id="ProtNLM"/>
    </source>
</evidence>